<sequence>MSEELMQPTTKDRFLTETDPKELQKIVDMFNLNIKKKNILRAERISEIQDNILNQISARVVKRPDEFSNTDLLNYFKAMQDTLLKNPTETELPEIHITQNNQVNINTEGGEQTPVLNRMSRERVALAVRNILAQAQGQLNSVKEGTIIDVNPEEIDVEDIPIDIFEEDKRNDKQCD</sequence>
<proteinExistence type="predicted"/>
<dbReference type="EMBL" id="BK015882">
    <property type="protein sequence ID" value="DAD71509.1"/>
    <property type="molecule type" value="Genomic_DNA"/>
</dbReference>
<evidence type="ECO:0000313" key="1">
    <source>
        <dbReference type="EMBL" id="DAD71509.1"/>
    </source>
</evidence>
<protein>
    <submittedName>
        <fullName evidence="1">Uncharacterized protein</fullName>
    </submittedName>
</protein>
<name>A0A8S5LN63_9CAUD</name>
<reference evidence="1" key="1">
    <citation type="journal article" date="2021" name="Proc. Natl. Acad. Sci. U.S.A.">
        <title>A Catalog of Tens of Thousands of Viruses from Human Metagenomes Reveals Hidden Associations with Chronic Diseases.</title>
        <authorList>
            <person name="Tisza M.J."/>
            <person name="Buck C.B."/>
        </authorList>
    </citation>
    <scope>NUCLEOTIDE SEQUENCE</scope>
    <source>
        <strain evidence="1">Ctsf32</strain>
    </source>
</reference>
<accession>A0A8S5LN63</accession>
<organism evidence="1">
    <name type="scientific">Siphoviridae sp. ctsf32</name>
    <dbReference type="NCBI Taxonomy" id="2827594"/>
    <lineage>
        <taxon>Viruses</taxon>
        <taxon>Duplodnaviria</taxon>
        <taxon>Heunggongvirae</taxon>
        <taxon>Uroviricota</taxon>
        <taxon>Caudoviricetes</taxon>
    </lineage>
</organism>